<evidence type="ECO:0000256" key="2">
    <source>
        <dbReference type="ARBA" id="ARBA00023125"/>
    </source>
</evidence>
<dbReference type="EMBL" id="MSCH01000003">
    <property type="protein sequence ID" value="PQJ53453.1"/>
    <property type="molecule type" value="Genomic_DNA"/>
</dbReference>
<keyword evidence="6" id="KW-1185">Reference proteome</keyword>
<dbReference type="Proteomes" id="UP000239007">
    <property type="component" value="Unassembled WGS sequence"/>
</dbReference>
<name>A0A2S7UU30_9GAMM</name>
<dbReference type="Pfam" id="PF12833">
    <property type="entry name" value="HTH_18"/>
    <property type="match status" value="1"/>
</dbReference>
<evidence type="ECO:0000313" key="5">
    <source>
        <dbReference type="EMBL" id="PQJ53453.1"/>
    </source>
</evidence>
<dbReference type="PROSITE" id="PS01124">
    <property type="entry name" value="HTH_ARAC_FAMILY_2"/>
    <property type="match status" value="1"/>
</dbReference>
<dbReference type="PANTHER" id="PTHR46796:SF6">
    <property type="entry name" value="ARAC SUBFAMILY"/>
    <property type="match status" value="1"/>
</dbReference>
<evidence type="ECO:0000259" key="4">
    <source>
        <dbReference type="PROSITE" id="PS01124"/>
    </source>
</evidence>
<dbReference type="PANTHER" id="PTHR46796">
    <property type="entry name" value="HTH-TYPE TRANSCRIPTIONAL ACTIVATOR RHAS-RELATED"/>
    <property type="match status" value="1"/>
</dbReference>
<evidence type="ECO:0000256" key="1">
    <source>
        <dbReference type="ARBA" id="ARBA00023015"/>
    </source>
</evidence>
<keyword evidence="2" id="KW-0238">DNA-binding</keyword>
<protein>
    <submittedName>
        <fullName evidence="5">AraC family transcriptional regulator</fullName>
    </submittedName>
</protein>
<keyword evidence="3" id="KW-0804">Transcription</keyword>
<dbReference type="OrthoDB" id="9783876at2"/>
<feature type="domain" description="HTH araC/xylS-type" evidence="4">
    <location>
        <begin position="206"/>
        <end position="303"/>
    </location>
</feature>
<dbReference type="RefSeq" id="WP_105051939.1">
    <property type="nucleotide sequence ID" value="NZ_BMYG01000003.1"/>
</dbReference>
<dbReference type="InterPro" id="IPR009057">
    <property type="entry name" value="Homeodomain-like_sf"/>
</dbReference>
<dbReference type="SMART" id="SM00342">
    <property type="entry name" value="HTH_ARAC"/>
    <property type="match status" value="1"/>
</dbReference>
<gene>
    <name evidence="5" type="ORF">BTO11_07090</name>
</gene>
<dbReference type="InterPro" id="IPR018060">
    <property type="entry name" value="HTH_AraC"/>
</dbReference>
<comment type="caution">
    <text evidence="5">The sequence shown here is derived from an EMBL/GenBank/DDBJ whole genome shotgun (WGS) entry which is preliminary data.</text>
</comment>
<dbReference type="InterPro" id="IPR009594">
    <property type="entry name" value="Tscrpt_reg_HTH_AraC_N"/>
</dbReference>
<evidence type="ECO:0000313" key="6">
    <source>
        <dbReference type="Proteomes" id="UP000239007"/>
    </source>
</evidence>
<dbReference type="AlphaFoldDB" id="A0A2S7UU30"/>
<evidence type="ECO:0000256" key="3">
    <source>
        <dbReference type="ARBA" id="ARBA00023163"/>
    </source>
</evidence>
<dbReference type="InterPro" id="IPR050204">
    <property type="entry name" value="AraC_XylS_family_regulators"/>
</dbReference>
<reference evidence="5 6" key="1">
    <citation type="submission" date="2016-12" db="EMBL/GenBank/DDBJ databases">
        <title>Diversity of luminous bacteria.</title>
        <authorList>
            <person name="Yoshizawa S."/>
            <person name="Kogure K."/>
        </authorList>
    </citation>
    <scope>NUCLEOTIDE SEQUENCE [LARGE SCALE GENOMIC DNA]</scope>
    <source>
        <strain evidence="5 6">SA4-48</strain>
    </source>
</reference>
<accession>A0A2S7UU30</accession>
<dbReference type="SUPFAM" id="SSF46689">
    <property type="entry name" value="Homeodomain-like"/>
    <property type="match status" value="2"/>
</dbReference>
<dbReference type="Gene3D" id="1.10.10.60">
    <property type="entry name" value="Homeodomain-like"/>
    <property type="match status" value="1"/>
</dbReference>
<dbReference type="PRINTS" id="PR00032">
    <property type="entry name" value="HTHARAC"/>
</dbReference>
<sequence>MKHSSYMEKTLLQHKRSPIKLVENRVCFAGPHSELSIYDTYEQAQKISLKAESLLYCGMVSGSKVMHTQHLSDIPFLPHESFILSPNEEVFIDFPDAQLNKPTTCLTIEISKERVAKICERMNDLLAHSLPSGAFIDPNQPLHTFHTQATQQVLDRLTSHYIQDDPDRDLLVDFGVSELVTRILRHHGRDALLHFTRSAPDANGLTSVLHYIETNLTLPLEPDELAKIACMSRSRFYQTFKLQLGCTPLEYQHQRRMNKAYQRLQEKQSVTVVSYELGYQSLSHFSRRFQQHFGISPSQICQTKTDQLN</sequence>
<dbReference type="GO" id="GO:0043565">
    <property type="term" value="F:sequence-specific DNA binding"/>
    <property type="evidence" value="ECO:0007669"/>
    <property type="project" value="InterPro"/>
</dbReference>
<keyword evidence="1" id="KW-0805">Transcription regulation</keyword>
<organism evidence="5 6">
    <name type="scientific">Psychrosphaera saromensis</name>
    <dbReference type="NCBI Taxonomy" id="716813"/>
    <lineage>
        <taxon>Bacteria</taxon>
        <taxon>Pseudomonadati</taxon>
        <taxon>Pseudomonadota</taxon>
        <taxon>Gammaproteobacteria</taxon>
        <taxon>Alteromonadales</taxon>
        <taxon>Pseudoalteromonadaceae</taxon>
        <taxon>Psychrosphaera</taxon>
    </lineage>
</organism>
<dbReference type="Pfam" id="PF06719">
    <property type="entry name" value="AraC_N"/>
    <property type="match status" value="1"/>
</dbReference>
<dbReference type="GO" id="GO:0003700">
    <property type="term" value="F:DNA-binding transcription factor activity"/>
    <property type="evidence" value="ECO:0007669"/>
    <property type="project" value="InterPro"/>
</dbReference>
<dbReference type="InterPro" id="IPR020449">
    <property type="entry name" value="Tscrpt_reg_AraC-type_HTH"/>
</dbReference>
<proteinExistence type="predicted"/>